<keyword evidence="2" id="KW-1185">Reference proteome</keyword>
<evidence type="ECO:0000313" key="1">
    <source>
        <dbReference type="EMBL" id="KAJ4723485.1"/>
    </source>
</evidence>
<gene>
    <name evidence="1" type="ORF">OWV82_006853</name>
</gene>
<organism evidence="1 2">
    <name type="scientific">Melia azedarach</name>
    <name type="common">Chinaberry tree</name>
    <dbReference type="NCBI Taxonomy" id="155640"/>
    <lineage>
        <taxon>Eukaryota</taxon>
        <taxon>Viridiplantae</taxon>
        <taxon>Streptophyta</taxon>
        <taxon>Embryophyta</taxon>
        <taxon>Tracheophyta</taxon>
        <taxon>Spermatophyta</taxon>
        <taxon>Magnoliopsida</taxon>
        <taxon>eudicotyledons</taxon>
        <taxon>Gunneridae</taxon>
        <taxon>Pentapetalae</taxon>
        <taxon>rosids</taxon>
        <taxon>malvids</taxon>
        <taxon>Sapindales</taxon>
        <taxon>Meliaceae</taxon>
        <taxon>Melia</taxon>
    </lineage>
</organism>
<protein>
    <submittedName>
        <fullName evidence="1">Uncharacterized protein</fullName>
    </submittedName>
</protein>
<evidence type="ECO:0000313" key="2">
    <source>
        <dbReference type="Proteomes" id="UP001164539"/>
    </source>
</evidence>
<dbReference type="EMBL" id="CM051396">
    <property type="protein sequence ID" value="KAJ4723485.1"/>
    <property type="molecule type" value="Genomic_DNA"/>
</dbReference>
<dbReference type="Proteomes" id="UP001164539">
    <property type="component" value="Chromosome 3"/>
</dbReference>
<accession>A0ACC1YII0</accession>
<proteinExistence type="predicted"/>
<sequence>MISRYHHEYQHGSSSSSSSSSFHAPQTHMEPSGGTLLLLNSMELEIARSRPEMFSEYSLLCNGNRLDHCYKTWSSLACQCGFCIFEGKYGLQFQHFKEWFDQQNLQEDGRFLVTTAKMGTNLIPLCSSQEEDVNIAVPSIWGLNNVGQHGPIPLIRGAVSLRYYADNNAGISLFQDNHNHQQISPPLLMRGQAAASVRCRERTSSQGFIVAPAASPASSSNTVPSLPLMSHFINQSASSRHHNFDQSVVEIPAADDDYHTIHYSREDEESQPSNQTRLVETFIMMAVQTASVVGTSSNSESSTSNLSHNAKILSYFCIACNITGFIMFLYRMFLFGHSHGRAARIIRGLGYTFTAFGFMAVAAIRLHDNINFWITTASCVIAFPALARSFVD</sequence>
<comment type="caution">
    <text evidence="1">The sequence shown here is derived from an EMBL/GenBank/DDBJ whole genome shotgun (WGS) entry which is preliminary data.</text>
</comment>
<name>A0ACC1YII0_MELAZ</name>
<reference evidence="1 2" key="1">
    <citation type="journal article" date="2023" name="Science">
        <title>Complex scaffold remodeling in plant triterpene biosynthesis.</title>
        <authorList>
            <person name="De La Pena R."/>
            <person name="Hodgson H."/>
            <person name="Liu J.C."/>
            <person name="Stephenson M.J."/>
            <person name="Martin A.C."/>
            <person name="Owen C."/>
            <person name="Harkess A."/>
            <person name="Leebens-Mack J."/>
            <person name="Jimenez L.E."/>
            <person name="Osbourn A."/>
            <person name="Sattely E.S."/>
        </authorList>
    </citation>
    <scope>NUCLEOTIDE SEQUENCE [LARGE SCALE GENOMIC DNA]</scope>
    <source>
        <strain evidence="2">cv. JPN11</strain>
        <tissue evidence="1">Leaf</tissue>
    </source>
</reference>